<protein>
    <recommendedName>
        <fullName evidence="3">F-box domain-containing protein</fullName>
    </recommendedName>
</protein>
<dbReference type="InterPro" id="IPR032675">
    <property type="entry name" value="LRR_dom_sf"/>
</dbReference>
<dbReference type="AlphaFoldDB" id="A0AAD5YI66"/>
<dbReference type="EMBL" id="JANAWD010000013">
    <property type="protein sequence ID" value="KAJ3491346.1"/>
    <property type="molecule type" value="Genomic_DNA"/>
</dbReference>
<comment type="caution">
    <text evidence="1">The sequence shown here is derived from an EMBL/GenBank/DDBJ whole genome shotgun (WGS) entry which is preliminary data.</text>
</comment>
<dbReference type="SUPFAM" id="SSF52047">
    <property type="entry name" value="RNI-like"/>
    <property type="match status" value="1"/>
</dbReference>
<dbReference type="SUPFAM" id="SSF81383">
    <property type="entry name" value="F-box domain"/>
    <property type="match status" value="1"/>
</dbReference>
<sequence length="398" mass="45448">MNSGDHSIFQLSPGLLVRIFSKLSSDPETLRSCAFTCRAWLEPSRRILHETVCIEPSYQYLHHLSQIYLSSNLAQYVRALTITLDGWPQQDAQVLHDNHDLLVSLFRSFPHLQRLNLQNLVWSSLPPETINLVLSLTGLQTLTLRSVSFDSNVQFESTILAFPGLSTLSIDDVRWSEDLPFPPMDPEKDMSLPLQSLRLGTCTSQAALTERLLCYNFELRKLEVKWEDFRRTKPIRDLLRSAGNHLREISIDLPQIVCAQNADEVEHLERDFSLSYNTNLRYIHFHSIFLDAHPTEAFHVSWVYGPLAQASNDTLSQVTFDVFADGVPSLSRFQWDCVSHLLSAERFRNAPDVVVNAHIMVDEEKDQGKTTNESVVKYLKSHLVLLQDRVTVHPDIVG</sequence>
<name>A0AAD5YI66_9APHY</name>
<proteinExistence type="predicted"/>
<dbReference type="Gene3D" id="3.80.10.10">
    <property type="entry name" value="Ribonuclease Inhibitor"/>
    <property type="match status" value="1"/>
</dbReference>
<dbReference type="InterPro" id="IPR036047">
    <property type="entry name" value="F-box-like_dom_sf"/>
</dbReference>
<dbReference type="Proteomes" id="UP001212997">
    <property type="component" value="Unassembled WGS sequence"/>
</dbReference>
<keyword evidence="2" id="KW-1185">Reference proteome</keyword>
<gene>
    <name evidence="1" type="ORF">NLI96_g739</name>
</gene>
<evidence type="ECO:0000313" key="2">
    <source>
        <dbReference type="Proteomes" id="UP001212997"/>
    </source>
</evidence>
<evidence type="ECO:0008006" key="3">
    <source>
        <dbReference type="Google" id="ProtNLM"/>
    </source>
</evidence>
<organism evidence="1 2">
    <name type="scientific">Meripilus lineatus</name>
    <dbReference type="NCBI Taxonomy" id="2056292"/>
    <lineage>
        <taxon>Eukaryota</taxon>
        <taxon>Fungi</taxon>
        <taxon>Dikarya</taxon>
        <taxon>Basidiomycota</taxon>
        <taxon>Agaricomycotina</taxon>
        <taxon>Agaricomycetes</taxon>
        <taxon>Polyporales</taxon>
        <taxon>Meripilaceae</taxon>
        <taxon>Meripilus</taxon>
    </lineage>
</organism>
<reference evidence="1" key="1">
    <citation type="submission" date="2022-07" db="EMBL/GenBank/DDBJ databases">
        <title>Genome Sequence of Physisporinus lineatus.</title>
        <authorList>
            <person name="Buettner E."/>
        </authorList>
    </citation>
    <scope>NUCLEOTIDE SEQUENCE</scope>
    <source>
        <strain evidence="1">VT162</strain>
    </source>
</reference>
<accession>A0AAD5YI66</accession>
<evidence type="ECO:0000313" key="1">
    <source>
        <dbReference type="EMBL" id="KAJ3491346.1"/>
    </source>
</evidence>